<keyword evidence="3 6" id="KW-0812">Transmembrane</keyword>
<evidence type="ECO:0000256" key="2">
    <source>
        <dbReference type="ARBA" id="ARBA00005268"/>
    </source>
</evidence>
<evidence type="ECO:0000256" key="3">
    <source>
        <dbReference type="ARBA" id="ARBA00022692"/>
    </source>
</evidence>
<keyword evidence="8" id="KW-1185">Reference proteome</keyword>
<dbReference type="Proteomes" id="UP000199086">
    <property type="component" value="Unassembled WGS sequence"/>
</dbReference>
<evidence type="ECO:0000256" key="1">
    <source>
        <dbReference type="ARBA" id="ARBA00004141"/>
    </source>
</evidence>
<comment type="subcellular location">
    <subcellularLocation>
        <location evidence="1">Membrane</location>
        <topology evidence="1">Multi-pass membrane protein</topology>
    </subcellularLocation>
</comment>
<evidence type="ECO:0000256" key="5">
    <source>
        <dbReference type="ARBA" id="ARBA00023136"/>
    </source>
</evidence>
<evidence type="ECO:0000256" key="4">
    <source>
        <dbReference type="ARBA" id="ARBA00022989"/>
    </source>
</evidence>
<evidence type="ECO:0000313" key="7">
    <source>
        <dbReference type="EMBL" id="SDB86372.1"/>
    </source>
</evidence>
<dbReference type="OrthoDB" id="3212530at2"/>
<dbReference type="Pfam" id="PF03649">
    <property type="entry name" value="UPF0014"/>
    <property type="match status" value="1"/>
</dbReference>
<dbReference type="EMBL" id="FMYF01000005">
    <property type="protein sequence ID" value="SDB86372.1"/>
    <property type="molecule type" value="Genomic_DNA"/>
</dbReference>
<proteinExistence type="inferred from homology"/>
<feature type="transmembrane region" description="Helical" evidence="6">
    <location>
        <begin position="90"/>
        <end position="108"/>
    </location>
</feature>
<feature type="transmembrane region" description="Helical" evidence="6">
    <location>
        <begin position="212"/>
        <end position="232"/>
    </location>
</feature>
<protein>
    <submittedName>
        <fullName evidence="7">Putative ABC transport system permease protein</fullName>
    </submittedName>
</protein>
<evidence type="ECO:0000256" key="6">
    <source>
        <dbReference type="SAM" id="Phobius"/>
    </source>
</evidence>
<feature type="transmembrane region" description="Helical" evidence="6">
    <location>
        <begin position="114"/>
        <end position="137"/>
    </location>
</feature>
<keyword evidence="4 6" id="KW-1133">Transmembrane helix</keyword>
<dbReference type="AlphaFoldDB" id="A0A1G6GWF1"/>
<dbReference type="PANTHER" id="PTHR30028">
    <property type="entry name" value="UPF0014 INNER MEMBRANE PROTEIN YBBM-RELATED"/>
    <property type="match status" value="1"/>
</dbReference>
<keyword evidence="5 6" id="KW-0472">Membrane</keyword>
<dbReference type="STRING" id="1577474.GA0111570_105199"/>
<gene>
    <name evidence="7" type="ORF">GA0111570_105199</name>
</gene>
<feature type="transmembrane region" description="Helical" evidence="6">
    <location>
        <begin position="188"/>
        <end position="206"/>
    </location>
</feature>
<name>A0A1G6GWF1_9ACTN</name>
<comment type="similarity">
    <text evidence="2">Belongs to the UPF0014 family.</text>
</comment>
<feature type="transmembrane region" description="Helical" evidence="6">
    <location>
        <begin position="59"/>
        <end position="78"/>
    </location>
</feature>
<sequence>MTVVLGWGLGVALVTLVLLAVLYSRLGDLGLARQQVVAAVRAVLQLTVVSLVIVGAVRWVWTALLFVFLMFCIAVWTAAGRAGVRNSLPWVALAIAGGVIPVAAVVFLSGASPFVGVAIIPVVSIIIGNAMTAHTLVTRRAFPALREQRGQYEAALALGFERPWAVREIIHRGTAEALVPTIDTTRTVGLVTLPGAFIGVLLGGGTPLQAGASQVLVLVGIMAANAGVAILVERLISTGRLLPPDLKGALRP</sequence>
<organism evidence="7 8">
    <name type="scientific">Raineyella antarctica</name>
    <dbReference type="NCBI Taxonomy" id="1577474"/>
    <lineage>
        <taxon>Bacteria</taxon>
        <taxon>Bacillati</taxon>
        <taxon>Actinomycetota</taxon>
        <taxon>Actinomycetes</taxon>
        <taxon>Propionibacteriales</taxon>
        <taxon>Propionibacteriaceae</taxon>
        <taxon>Raineyella</taxon>
    </lineage>
</organism>
<accession>A0A1G6GWF1</accession>
<dbReference type="InterPro" id="IPR005226">
    <property type="entry name" value="UPF0014_fam"/>
</dbReference>
<feature type="transmembrane region" description="Helical" evidence="6">
    <location>
        <begin position="6"/>
        <end position="24"/>
    </location>
</feature>
<dbReference type="GO" id="GO:0005886">
    <property type="term" value="C:plasma membrane"/>
    <property type="evidence" value="ECO:0007669"/>
    <property type="project" value="TreeGrafter"/>
</dbReference>
<reference evidence="7 8" key="1">
    <citation type="submission" date="2016-06" db="EMBL/GenBank/DDBJ databases">
        <authorList>
            <person name="Olsen C.W."/>
            <person name="Carey S."/>
            <person name="Hinshaw L."/>
            <person name="Karasin A.I."/>
        </authorList>
    </citation>
    <scope>NUCLEOTIDE SEQUENCE [LARGE SCALE GENOMIC DNA]</scope>
    <source>
        <strain evidence="7 8">LZ-22</strain>
    </source>
</reference>
<evidence type="ECO:0000313" key="8">
    <source>
        <dbReference type="Proteomes" id="UP000199086"/>
    </source>
</evidence>
<dbReference type="PANTHER" id="PTHR30028:SF0">
    <property type="entry name" value="PROTEIN ALUMINUM SENSITIVE 3"/>
    <property type="match status" value="1"/>
</dbReference>
<feature type="transmembrane region" description="Helical" evidence="6">
    <location>
        <begin position="36"/>
        <end position="53"/>
    </location>
</feature>